<dbReference type="Gene3D" id="3.30.70.1990">
    <property type="match status" value="1"/>
</dbReference>
<protein>
    <recommendedName>
        <fullName evidence="4">Amine oxidase domain-containing protein</fullName>
    </recommendedName>
</protein>
<keyword evidence="1" id="KW-0732">Signal</keyword>
<dbReference type="Gene3D" id="3.50.50.60">
    <property type="entry name" value="FAD/NAD(P)-binding domain"/>
    <property type="match status" value="1"/>
</dbReference>
<evidence type="ECO:0008006" key="4">
    <source>
        <dbReference type="Google" id="ProtNLM"/>
    </source>
</evidence>
<organism evidence="2 3">
    <name type="scientific">Polytolypa hystricis (strain UAMH7299)</name>
    <dbReference type="NCBI Taxonomy" id="1447883"/>
    <lineage>
        <taxon>Eukaryota</taxon>
        <taxon>Fungi</taxon>
        <taxon>Dikarya</taxon>
        <taxon>Ascomycota</taxon>
        <taxon>Pezizomycotina</taxon>
        <taxon>Eurotiomycetes</taxon>
        <taxon>Eurotiomycetidae</taxon>
        <taxon>Onygenales</taxon>
        <taxon>Onygenales incertae sedis</taxon>
        <taxon>Polytolypa</taxon>
    </lineage>
</organism>
<comment type="caution">
    <text evidence="2">The sequence shown here is derived from an EMBL/GenBank/DDBJ whole genome shotgun (WGS) entry which is preliminary data.</text>
</comment>
<dbReference type="OrthoDB" id="68575at2759"/>
<dbReference type="AlphaFoldDB" id="A0A2B7YRD0"/>
<dbReference type="InterPro" id="IPR036188">
    <property type="entry name" value="FAD/NAD-bd_sf"/>
</dbReference>
<dbReference type="Proteomes" id="UP000224634">
    <property type="component" value="Unassembled WGS sequence"/>
</dbReference>
<dbReference type="Gene3D" id="1.10.405.20">
    <property type="match status" value="1"/>
</dbReference>
<feature type="signal peptide" evidence="1">
    <location>
        <begin position="1"/>
        <end position="18"/>
    </location>
</feature>
<dbReference type="Pfam" id="PF13450">
    <property type="entry name" value="NAD_binding_8"/>
    <property type="match status" value="1"/>
</dbReference>
<accession>A0A2B7YRD0</accession>
<feature type="chain" id="PRO_5012902864" description="Amine oxidase domain-containing protein" evidence="1">
    <location>
        <begin position="19"/>
        <end position="464"/>
    </location>
</feature>
<keyword evidence="3" id="KW-1185">Reference proteome</keyword>
<gene>
    <name evidence="2" type="ORF">AJ80_02380</name>
</gene>
<dbReference type="EMBL" id="PDNA01000022">
    <property type="protein sequence ID" value="PGH23599.1"/>
    <property type="molecule type" value="Genomic_DNA"/>
</dbReference>
<evidence type="ECO:0000313" key="3">
    <source>
        <dbReference type="Proteomes" id="UP000224634"/>
    </source>
</evidence>
<dbReference type="SUPFAM" id="SSF51905">
    <property type="entry name" value="FAD/NAD(P)-binding domain"/>
    <property type="match status" value="1"/>
</dbReference>
<reference evidence="2 3" key="1">
    <citation type="submission" date="2017-10" db="EMBL/GenBank/DDBJ databases">
        <title>Comparative genomics in systemic dimorphic fungi from Ajellomycetaceae.</title>
        <authorList>
            <person name="Munoz J.F."/>
            <person name="Mcewen J.G."/>
            <person name="Clay O.K."/>
            <person name="Cuomo C.A."/>
        </authorList>
    </citation>
    <scope>NUCLEOTIDE SEQUENCE [LARGE SCALE GENOMIC DNA]</scope>
    <source>
        <strain evidence="2 3">UAMH7299</strain>
    </source>
</reference>
<name>A0A2B7YRD0_POLH7</name>
<proteinExistence type="predicted"/>
<sequence>MYSLSLILCLSGIPAVLGLNQSHLFDVKQYKNVDIIKRDVAIIGGGATGTYAAIGLHDMNKTVVVVERDSAMGGHTRSYKIPGTNSALDFGVRAYNDLEVARKFFARLDIPVVKTTYVHPKTEYLDLNTGDTVLNQLSLPNFTRYRNELEKYPYLEYSLDLPEEVPEDLLMPFGDFVEKHSLEDVVYHLYFATQGMGDLLQQPTFYVFKYFSQQFLDGLRVGVYITERHNNYEIYENAQRELGGDVLASSQVIASERPTNGSDMNLVVKTPGGIKLIQASKLLITIPPVIDNMYPFDLNDNEMSLFQQFQNTGWYVSLVNNTGLPDGITVQSANAKSPYNLPVLPDVYILQPTSTKGVFLVKYGSEVTLPDEFVKRDIRERVTKLSMTMNNDSREPDVEILAYQSHAPFSLSVSPEAIRDGFYRNLTALQGKRNTWYTGNTWMSPHSAAMWNFTEALLPRIMED</sequence>
<evidence type="ECO:0000313" key="2">
    <source>
        <dbReference type="EMBL" id="PGH23599.1"/>
    </source>
</evidence>
<evidence type="ECO:0000256" key="1">
    <source>
        <dbReference type="SAM" id="SignalP"/>
    </source>
</evidence>